<dbReference type="EMBL" id="LJAM02000918">
    <property type="protein sequence ID" value="RAP67442.1"/>
    <property type="molecule type" value="Genomic_DNA"/>
</dbReference>
<comment type="caution">
    <text evidence="1">The sequence shown here is derived from an EMBL/GenBank/DDBJ whole genome shotgun (WGS) entry which is preliminary data.</text>
</comment>
<gene>
    <name evidence="1" type="ORF">ACZ87_03965</name>
</gene>
<dbReference type="AlphaFoldDB" id="A0A328TDS3"/>
<evidence type="ECO:0000313" key="1">
    <source>
        <dbReference type="EMBL" id="RAP67442.1"/>
    </source>
</evidence>
<organism evidence="1 2">
    <name type="scientific">Candidatus Erwinia dacicola</name>
    <dbReference type="NCBI Taxonomy" id="252393"/>
    <lineage>
        <taxon>Bacteria</taxon>
        <taxon>Pseudomonadati</taxon>
        <taxon>Pseudomonadota</taxon>
        <taxon>Gammaproteobacteria</taxon>
        <taxon>Enterobacterales</taxon>
        <taxon>Erwiniaceae</taxon>
        <taxon>Erwinia</taxon>
    </lineage>
</organism>
<name>A0A328TDS3_9GAMM</name>
<dbReference type="Proteomes" id="UP000244334">
    <property type="component" value="Unassembled WGS sequence"/>
</dbReference>
<evidence type="ECO:0000313" key="2">
    <source>
        <dbReference type="Proteomes" id="UP000244334"/>
    </source>
</evidence>
<reference evidence="1" key="1">
    <citation type="submission" date="2018-04" db="EMBL/GenBank/DDBJ databases">
        <title>Genomes of the Obligate Erwinia dacicola and Facultative Enterobacter sp. OLF Endosymbionts of the Olive Fruit fly, Bactrocera oleae.</title>
        <authorList>
            <person name="Estes A.M."/>
            <person name="Hearn D.J."/>
            <person name="Agarwal S."/>
            <person name="Pierson E.A."/>
            <person name="Dunning-Hotopp J.C."/>
        </authorList>
    </citation>
    <scope>NUCLEOTIDE SEQUENCE [LARGE SCALE GENOMIC DNA]</scope>
    <source>
        <strain evidence="1">Oroville</strain>
    </source>
</reference>
<keyword evidence="2" id="KW-1185">Reference proteome</keyword>
<accession>A0A328TDS3</accession>
<proteinExistence type="predicted"/>
<protein>
    <submittedName>
        <fullName evidence="1">Uncharacterized protein</fullName>
    </submittedName>
</protein>
<sequence>MPRWNVADIAPDHLFLAQRLAFMLSRAVIEVVVDHRATAIVPQYQRDIWF</sequence>